<reference evidence="11 12" key="1">
    <citation type="submission" date="2017-06" db="EMBL/GenBank/DDBJ databases">
        <title>Draft genome sequence of a variant of Elsinoe murrayae.</title>
        <authorList>
            <person name="Cheng Q."/>
        </authorList>
    </citation>
    <scope>NUCLEOTIDE SEQUENCE [LARGE SCALE GENOMIC DNA]</scope>
    <source>
        <strain evidence="11 12">CQ-2017a</strain>
    </source>
</reference>
<comment type="catalytic activity">
    <reaction evidence="1">
        <text>Endohydrolysis of (1-&gt;4)-beta-D-glucosidic linkages in cellulose, lichenin and cereal beta-D-glucans.</text>
        <dbReference type="EC" id="3.2.1.4"/>
    </reaction>
</comment>
<protein>
    <recommendedName>
        <fullName evidence="9">Glucanase</fullName>
        <ecNumber evidence="9">3.2.1.-</ecNumber>
    </recommendedName>
</protein>
<evidence type="ECO:0000256" key="9">
    <source>
        <dbReference type="RuleBase" id="RU361164"/>
    </source>
</evidence>
<evidence type="ECO:0000256" key="3">
    <source>
        <dbReference type="ARBA" id="ARBA00022801"/>
    </source>
</evidence>
<dbReference type="GO" id="GO:0008810">
    <property type="term" value="F:cellulase activity"/>
    <property type="evidence" value="ECO:0007669"/>
    <property type="project" value="UniProtKB-EC"/>
</dbReference>
<organism evidence="11 12">
    <name type="scientific">Sphaceloma murrayae</name>
    <dbReference type="NCBI Taxonomy" id="2082308"/>
    <lineage>
        <taxon>Eukaryota</taxon>
        <taxon>Fungi</taxon>
        <taxon>Dikarya</taxon>
        <taxon>Ascomycota</taxon>
        <taxon>Pezizomycotina</taxon>
        <taxon>Dothideomycetes</taxon>
        <taxon>Dothideomycetidae</taxon>
        <taxon>Myriangiales</taxon>
        <taxon>Elsinoaceae</taxon>
        <taxon>Sphaceloma</taxon>
    </lineage>
</organism>
<dbReference type="Proteomes" id="UP000243797">
    <property type="component" value="Unassembled WGS sequence"/>
</dbReference>
<keyword evidence="12" id="KW-1185">Reference proteome</keyword>
<evidence type="ECO:0000256" key="10">
    <source>
        <dbReference type="SAM" id="SignalP"/>
    </source>
</evidence>
<keyword evidence="6" id="KW-0119">Carbohydrate metabolism</keyword>
<feature type="signal peptide" evidence="10">
    <location>
        <begin position="1"/>
        <end position="17"/>
    </location>
</feature>
<evidence type="ECO:0000256" key="5">
    <source>
        <dbReference type="ARBA" id="ARBA00023180"/>
    </source>
</evidence>
<evidence type="ECO:0000256" key="8">
    <source>
        <dbReference type="ARBA" id="ARBA00023326"/>
    </source>
</evidence>
<name>A0A2K1R2A2_9PEZI</name>
<comment type="similarity">
    <text evidence="2 9">Belongs to the glycosyl hydrolase 7 (cellulase C) family.</text>
</comment>
<dbReference type="Pfam" id="PF00840">
    <property type="entry name" value="Glyco_hydro_7"/>
    <property type="match status" value="1"/>
</dbReference>
<keyword evidence="8 9" id="KW-0624">Polysaccharide degradation</keyword>
<evidence type="ECO:0000256" key="1">
    <source>
        <dbReference type="ARBA" id="ARBA00000966"/>
    </source>
</evidence>
<proteinExistence type="inferred from homology"/>
<evidence type="ECO:0000256" key="4">
    <source>
        <dbReference type="ARBA" id="ARBA00023001"/>
    </source>
</evidence>
<dbReference type="EC" id="3.2.1.-" evidence="9"/>
<dbReference type="GO" id="GO:0030245">
    <property type="term" value="P:cellulose catabolic process"/>
    <property type="evidence" value="ECO:0007669"/>
    <property type="project" value="UniProtKB-KW"/>
</dbReference>
<comment type="caution">
    <text evidence="11">The sequence shown here is derived from an EMBL/GenBank/DDBJ whole genome shotgun (WGS) entry which is preliminary data.</text>
</comment>
<evidence type="ECO:0000256" key="2">
    <source>
        <dbReference type="ARBA" id="ARBA00006044"/>
    </source>
</evidence>
<dbReference type="SUPFAM" id="SSF49899">
    <property type="entry name" value="Concanavalin A-like lectins/glucanases"/>
    <property type="match status" value="1"/>
</dbReference>
<keyword evidence="3 9" id="KW-0378">Hydrolase</keyword>
<dbReference type="InterPro" id="IPR037019">
    <property type="entry name" value="Glyco_hydro_7_sf"/>
</dbReference>
<dbReference type="CDD" id="cd07999">
    <property type="entry name" value="GH7_CBH_EG"/>
    <property type="match status" value="1"/>
</dbReference>
<dbReference type="InParanoid" id="A0A2K1R2A2"/>
<feature type="chain" id="PRO_5014378318" description="Glucanase" evidence="10">
    <location>
        <begin position="18"/>
        <end position="432"/>
    </location>
</feature>
<dbReference type="STRING" id="2082308.A0A2K1R2A2"/>
<dbReference type="PANTHER" id="PTHR33753">
    <property type="entry name" value="1,4-BETA-D-GLUCAN CELLOBIOHYDROLASE B"/>
    <property type="match status" value="1"/>
</dbReference>
<dbReference type="AlphaFoldDB" id="A0A2K1R2A2"/>
<dbReference type="InterPro" id="IPR013320">
    <property type="entry name" value="ConA-like_dom_sf"/>
</dbReference>
<sequence>MAALFLSASLLLGAVSAQGLSNNAPEVHPKITTFRCTKAGGCVEATNAVVIDSGSHNIRQREAPSLSCGDWGNGPNTTVCPDAASCSQNCIMDGLSLSDYSDRGVTTNGTSLRMDMLRDSDLSSLSPRVYFLTEDEQNYEMLKLTGQEFSFDVDMSKLPCGMNAALYLSEMAADGGRSELNPGGATYGTGYCDAQCYVTPFLNGEGNIDSKGVCCPEMDIWEANSRATAIAPHPCNITSVYGCTGTECQFDGVCDKYGCSHNPYRIGDKAYYGPGLKLDTRRPITVVTQFPADDKGDLIGYKRLYLQDGAIVSSDLLARLPALDRFDDTFCAAAGAERYLDVGAARGMGAALTRGMVLALSIWWDEAGFMNWLDGGEAGPCNATEGAPAVVRALQPDTEVTFSAFKWGEMDSTYSVREAGNGTLGRVGRRGW</sequence>
<evidence type="ECO:0000256" key="7">
    <source>
        <dbReference type="ARBA" id="ARBA00023295"/>
    </source>
</evidence>
<keyword evidence="4 9" id="KW-0136">Cellulose degradation</keyword>
<evidence type="ECO:0000313" key="12">
    <source>
        <dbReference type="Proteomes" id="UP000243797"/>
    </source>
</evidence>
<evidence type="ECO:0000256" key="6">
    <source>
        <dbReference type="ARBA" id="ARBA00023277"/>
    </source>
</evidence>
<dbReference type="EMBL" id="NKHZ01000011">
    <property type="protein sequence ID" value="PNS21313.1"/>
    <property type="molecule type" value="Genomic_DNA"/>
</dbReference>
<dbReference type="InterPro" id="IPR001722">
    <property type="entry name" value="Glyco_hydro_7"/>
</dbReference>
<dbReference type="Gene3D" id="2.70.100.10">
    <property type="entry name" value="Glycoside hydrolase, family 7, domain"/>
    <property type="match status" value="1"/>
</dbReference>
<accession>A0A2K1R2A2</accession>
<keyword evidence="5" id="KW-0325">Glycoprotein</keyword>
<evidence type="ECO:0000313" key="11">
    <source>
        <dbReference type="EMBL" id="PNS21313.1"/>
    </source>
</evidence>
<gene>
    <name evidence="11" type="ORF">CAC42_1092</name>
</gene>
<keyword evidence="10" id="KW-0732">Signal</keyword>
<dbReference type="OrthoDB" id="412382at2759"/>
<dbReference type="PANTHER" id="PTHR33753:SF1">
    <property type="entry name" value="ENDO-BETA-1,4-GLUCANASE CELB"/>
    <property type="match status" value="1"/>
</dbReference>
<keyword evidence="7 9" id="KW-0326">Glycosidase</keyword>
<dbReference type="PRINTS" id="PR00734">
    <property type="entry name" value="GLHYDRLASE7"/>
</dbReference>